<organism evidence="1 2">
    <name type="scientific">Providencia stuartii (strain MRSN 2154)</name>
    <dbReference type="NCBI Taxonomy" id="1157951"/>
    <lineage>
        <taxon>Bacteria</taxon>
        <taxon>Pseudomonadati</taxon>
        <taxon>Pseudomonadota</taxon>
        <taxon>Gammaproteobacteria</taxon>
        <taxon>Enterobacterales</taxon>
        <taxon>Morganellaceae</taxon>
        <taxon>Providencia</taxon>
    </lineage>
</organism>
<accession>A0A140NML9</accession>
<sequence length="339" mass="35838">MNRLVILFFTMISSYGYGGSADYLWSGQGGGAGTGAVLDPQYEIVHTGYAQSIPTGRSWQGRGSDGVTRTISELQVSFPGTMEVALPNECLGGQAFIGIVVLRPGMGPIYQESYKAMYGPNNSGGVSIGSYYSISNTGPENPVIVRYQAQSSTGNIYVVSGPAGFYSPITGRPPGGPNQGSPYVFSAGNSPDVVPYIDHHNGPCGMKYNLGDPPIYIPPIVDPNNDLVCNFDIDGDINLGTISSNSAGEYESTVLTTQCNGDATITGSIVTADGSGNPYTQGGVTIWVPWENSINGTSGSWIVREGILDRKSIYGMVQSVGNIIPGEYSKSMIVRLEFE</sequence>
<name>A0A140NML9_PROSM</name>
<dbReference type="AlphaFoldDB" id="A0A140NML9"/>
<dbReference type="KEGG" id="psi:S70_14390"/>
<proteinExistence type="predicted"/>
<dbReference type="HOGENOM" id="CLU_818509_0_0_6"/>
<dbReference type="EMBL" id="CP003488">
    <property type="protein sequence ID" value="AFH94709.1"/>
    <property type="molecule type" value="Genomic_DNA"/>
</dbReference>
<reference evidence="1 2" key="1">
    <citation type="journal article" date="2012" name="J. Bacteriol.">
        <title>Complete Genome Sequence of Providencia stuartii Clinical Isolate MRSN 2154.</title>
        <authorList>
            <person name="Clifford R.J."/>
            <person name="Hang J."/>
            <person name="Riley M.C."/>
            <person name="Onmus-Leone F."/>
            <person name="Kuschner R.A."/>
            <person name="Lesho E.P."/>
            <person name="Waterman P.E."/>
        </authorList>
    </citation>
    <scope>NUCLEOTIDE SEQUENCE [LARGE SCALE GENOMIC DNA]</scope>
    <source>
        <strain evidence="1 2">MRSN 2154</strain>
    </source>
</reference>
<protein>
    <submittedName>
        <fullName evidence="1">Uncharacterized protein</fullName>
    </submittedName>
</protein>
<evidence type="ECO:0000313" key="2">
    <source>
        <dbReference type="Proteomes" id="UP000005012"/>
    </source>
</evidence>
<dbReference type="PATRIC" id="fig|1157951.4.peg.2895"/>
<gene>
    <name evidence="1" type="ordered locus">S70_14390</name>
</gene>
<reference evidence="2" key="2">
    <citation type="submission" date="2012-04" db="EMBL/GenBank/DDBJ databases">
        <title>Complete genome sequence of Providencia stuartii clinical isolate MRSN 2154.</title>
        <authorList>
            <person name="Clifford R.J."/>
            <person name="Hang J."/>
            <person name="Riley M.C."/>
            <person name="Onmus-Leone F."/>
            <person name="Kuschner R.A."/>
            <person name="Lesho E.P."/>
            <person name="Waterman P.E."/>
        </authorList>
    </citation>
    <scope>NUCLEOTIDE SEQUENCE [LARGE SCALE GENOMIC DNA]</scope>
    <source>
        <strain evidence="2">MRSN 2154</strain>
    </source>
</reference>
<evidence type="ECO:0000313" key="1">
    <source>
        <dbReference type="EMBL" id="AFH94709.1"/>
    </source>
</evidence>
<dbReference type="Proteomes" id="UP000005012">
    <property type="component" value="Chromosome"/>
</dbReference>